<feature type="transmembrane region" description="Helical" evidence="7">
    <location>
        <begin position="147"/>
        <end position="174"/>
    </location>
</feature>
<dbReference type="CDD" id="cd06261">
    <property type="entry name" value="TM_PBP2"/>
    <property type="match status" value="1"/>
</dbReference>
<dbReference type="PANTHER" id="PTHR30151">
    <property type="entry name" value="ALKANE SULFONATE ABC TRANSPORTER-RELATED, MEMBRANE SUBUNIT"/>
    <property type="match status" value="1"/>
</dbReference>
<dbReference type="Gene3D" id="1.10.3720.10">
    <property type="entry name" value="MetI-like"/>
    <property type="match status" value="1"/>
</dbReference>
<dbReference type="Proteomes" id="UP000638263">
    <property type="component" value="Unassembled WGS sequence"/>
</dbReference>
<keyword evidence="3" id="KW-1003">Cell membrane</keyword>
<dbReference type="GO" id="GO:0010438">
    <property type="term" value="P:cellular response to sulfur starvation"/>
    <property type="evidence" value="ECO:0007669"/>
    <property type="project" value="TreeGrafter"/>
</dbReference>
<dbReference type="RefSeq" id="WP_063916376.1">
    <property type="nucleotide sequence ID" value="NZ_BMMH01000006.1"/>
</dbReference>
<feature type="domain" description="ABC transmembrane type-1" evidence="8">
    <location>
        <begin position="77"/>
        <end position="262"/>
    </location>
</feature>
<dbReference type="AlphaFoldDB" id="A0A917VUW1"/>
<name>A0A917VUW1_9NOCA</name>
<keyword evidence="6 7" id="KW-0472">Membrane</keyword>
<dbReference type="GO" id="GO:0055085">
    <property type="term" value="P:transmembrane transport"/>
    <property type="evidence" value="ECO:0007669"/>
    <property type="project" value="InterPro"/>
</dbReference>
<keyword evidence="4 7" id="KW-0812">Transmembrane</keyword>
<evidence type="ECO:0000256" key="3">
    <source>
        <dbReference type="ARBA" id="ARBA00022475"/>
    </source>
</evidence>
<reference evidence="9" key="2">
    <citation type="submission" date="2020-09" db="EMBL/GenBank/DDBJ databases">
        <authorList>
            <person name="Sun Q."/>
            <person name="Zhou Y."/>
        </authorList>
    </citation>
    <scope>NUCLEOTIDE SEQUENCE</scope>
    <source>
        <strain evidence="9">CGMCC 4.3508</strain>
    </source>
</reference>
<accession>A0A917VUW1</accession>
<dbReference type="PROSITE" id="PS50928">
    <property type="entry name" value="ABC_TM1"/>
    <property type="match status" value="1"/>
</dbReference>
<dbReference type="Pfam" id="PF00528">
    <property type="entry name" value="BPD_transp_1"/>
    <property type="match status" value="1"/>
</dbReference>
<feature type="transmembrane region" description="Helical" evidence="7">
    <location>
        <begin position="28"/>
        <end position="47"/>
    </location>
</feature>
<dbReference type="PANTHER" id="PTHR30151:SF25">
    <property type="entry name" value="TAURINE TRANSPORT SYSTEM PERMEASE PROTEIN TAUC"/>
    <property type="match status" value="1"/>
</dbReference>
<proteinExistence type="inferred from homology"/>
<reference evidence="9" key="1">
    <citation type="journal article" date="2014" name="Int. J. Syst. Evol. Microbiol.">
        <title>Complete genome sequence of Corynebacterium casei LMG S-19264T (=DSM 44701T), isolated from a smear-ripened cheese.</title>
        <authorList>
            <consortium name="US DOE Joint Genome Institute (JGI-PGF)"/>
            <person name="Walter F."/>
            <person name="Albersmeier A."/>
            <person name="Kalinowski J."/>
            <person name="Ruckert C."/>
        </authorList>
    </citation>
    <scope>NUCLEOTIDE SEQUENCE</scope>
    <source>
        <strain evidence="9">CGMCC 4.3508</strain>
    </source>
</reference>
<evidence type="ECO:0000256" key="5">
    <source>
        <dbReference type="ARBA" id="ARBA00022989"/>
    </source>
</evidence>
<feature type="transmembrane region" description="Helical" evidence="7">
    <location>
        <begin position="238"/>
        <end position="265"/>
    </location>
</feature>
<evidence type="ECO:0000313" key="9">
    <source>
        <dbReference type="EMBL" id="GGL16316.1"/>
    </source>
</evidence>
<evidence type="ECO:0000256" key="4">
    <source>
        <dbReference type="ARBA" id="ARBA00022692"/>
    </source>
</evidence>
<comment type="subcellular location">
    <subcellularLocation>
        <location evidence="1 7">Cell membrane</location>
        <topology evidence="1 7">Multi-pass membrane protein</topology>
    </subcellularLocation>
</comment>
<keyword evidence="2 7" id="KW-0813">Transport</keyword>
<feature type="transmembrane region" description="Helical" evidence="7">
    <location>
        <begin position="88"/>
        <end position="108"/>
    </location>
</feature>
<evidence type="ECO:0000313" key="10">
    <source>
        <dbReference type="Proteomes" id="UP000638263"/>
    </source>
</evidence>
<dbReference type="GO" id="GO:0005886">
    <property type="term" value="C:plasma membrane"/>
    <property type="evidence" value="ECO:0007669"/>
    <property type="project" value="UniProtKB-SubCell"/>
</dbReference>
<feature type="transmembrane region" description="Helical" evidence="7">
    <location>
        <begin position="195"/>
        <end position="218"/>
    </location>
</feature>
<dbReference type="InterPro" id="IPR000515">
    <property type="entry name" value="MetI-like"/>
</dbReference>
<evidence type="ECO:0000256" key="6">
    <source>
        <dbReference type="ARBA" id="ARBA00023136"/>
    </source>
</evidence>
<comment type="similarity">
    <text evidence="7">Belongs to the binding-protein-dependent transport system permease family.</text>
</comment>
<evidence type="ECO:0000256" key="7">
    <source>
        <dbReference type="RuleBase" id="RU363032"/>
    </source>
</evidence>
<dbReference type="SUPFAM" id="SSF161098">
    <property type="entry name" value="MetI-like"/>
    <property type="match status" value="1"/>
</dbReference>
<evidence type="ECO:0000256" key="2">
    <source>
        <dbReference type="ARBA" id="ARBA00022448"/>
    </source>
</evidence>
<evidence type="ECO:0000256" key="1">
    <source>
        <dbReference type="ARBA" id="ARBA00004651"/>
    </source>
</evidence>
<dbReference type="InterPro" id="IPR035906">
    <property type="entry name" value="MetI-like_sf"/>
</dbReference>
<gene>
    <name evidence="9" type="ORF">GCM10011588_33740</name>
</gene>
<keyword evidence="10" id="KW-1185">Reference proteome</keyword>
<feature type="transmembrane region" description="Helical" evidence="7">
    <location>
        <begin position="120"/>
        <end position="141"/>
    </location>
</feature>
<organism evidence="9 10">
    <name type="scientific">Nocardia jinanensis</name>
    <dbReference type="NCBI Taxonomy" id="382504"/>
    <lineage>
        <taxon>Bacteria</taxon>
        <taxon>Bacillati</taxon>
        <taxon>Actinomycetota</taxon>
        <taxon>Actinomycetes</taxon>
        <taxon>Mycobacteriales</taxon>
        <taxon>Nocardiaceae</taxon>
        <taxon>Nocardia</taxon>
    </lineage>
</organism>
<sequence>MTATIIDAPVAAEAAATPRRRPALGRTAQRAISVLTPVVILVVWELLARTGVIDERFYPAPTAIFSALWDQAASGELWEQSAVSIGRLLVGIVLGTVPAVLIGVAMGLSRVVRAALKPLISGLYPIPKSAVFPLFLLFFGLGEWTTYWFVAVGAFFPVVINTAAGVANVSSVYYDVSDNFGASRWQVFRSVAIPGAMPSIITGIELGAGMGLIMLSIAEMMGGAGSGWGFMVWNSFQLFAIDAMYAYLLVFAVVGFGVAMIVGAIGRKLTPWITRD</sequence>
<protein>
    <submittedName>
        <fullName evidence="9">Nitrate ABC transporter permease</fullName>
    </submittedName>
</protein>
<dbReference type="EMBL" id="BMMH01000006">
    <property type="protein sequence ID" value="GGL16316.1"/>
    <property type="molecule type" value="Genomic_DNA"/>
</dbReference>
<comment type="caution">
    <text evidence="9">The sequence shown here is derived from an EMBL/GenBank/DDBJ whole genome shotgun (WGS) entry which is preliminary data.</text>
</comment>
<evidence type="ECO:0000259" key="8">
    <source>
        <dbReference type="PROSITE" id="PS50928"/>
    </source>
</evidence>
<keyword evidence="5 7" id="KW-1133">Transmembrane helix</keyword>